<keyword evidence="2 5" id="KW-0489">Methyltransferase</keyword>
<accession>A0A6M3JR50</accession>
<dbReference type="PANTHER" id="PTHR44942">
    <property type="entry name" value="METHYLTRANSF_11 DOMAIN-CONTAINING PROTEIN"/>
    <property type="match status" value="1"/>
</dbReference>
<dbReference type="CDD" id="cd02440">
    <property type="entry name" value="AdoMet_MTases"/>
    <property type="match status" value="1"/>
</dbReference>
<dbReference type="AlphaFoldDB" id="A0A6M3JR50"/>
<sequence>MRLIKYINESEKEFWRKIYKDDKTHWLDKNVSNLTKKVVSKYKEFNNVLEIGCAGGIDTFYLSKFTNNSIIGIDIIEDAIKEASKNLKNQPKDMQKKVSFEIGDAEKLRFKDKSFDFVYSLSVLHSTDINKSLKEVNRVLVPNGKSVIYVFINGKEGIDKTKFLGVCEKFFKITDKNIIKKKDESEDKHTALIVFLEKEV</sequence>
<dbReference type="InterPro" id="IPR013216">
    <property type="entry name" value="Methyltransf_11"/>
</dbReference>
<comment type="similarity">
    <text evidence="1">Belongs to the methyltransferase superfamily.</text>
</comment>
<dbReference type="EMBL" id="MT141898">
    <property type="protein sequence ID" value="QJA71768.1"/>
    <property type="molecule type" value="Genomic_DNA"/>
</dbReference>
<evidence type="ECO:0000256" key="2">
    <source>
        <dbReference type="ARBA" id="ARBA00022603"/>
    </source>
</evidence>
<evidence type="ECO:0000313" key="6">
    <source>
        <dbReference type="EMBL" id="QJA95603.1"/>
    </source>
</evidence>
<dbReference type="PANTHER" id="PTHR44942:SF4">
    <property type="entry name" value="METHYLTRANSFERASE TYPE 11 DOMAIN-CONTAINING PROTEIN"/>
    <property type="match status" value="1"/>
</dbReference>
<dbReference type="GO" id="GO:0032259">
    <property type="term" value="P:methylation"/>
    <property type="evidence" value="ECO:0007669"/>
    <property type="project" value="UniProtKB-KW"/>
</dbReference>
<evidence type="ECO:0000256" key="3">
    <source>
        <dbReference type="ARBA" id="ARBA00022679"/>
    </source>
</evidence>
<reference evidence="5" key="1">
    <citation type="submission" date="2020-03" db="EMBL/GenBank/DDBJ databases">
        <title>The deep terrestrial virosphere.</title>
        <authorList>
            <person name="Holmfeldt K."/>
            <person name="Nilsson E."/>
            <person name="Simone D."/>
            <person name="Lopez-Fernandez M."/>
            <person name="Wu X."/>
            <person name="de Brujin I."/>
            <person name="Lundin D."/>
            <person name="Andersson A."/>
            <person name="Bertilsson S."/>
            <person name="Dopson M."/>
        </authorList>
    </citation>
    <scope>NUCLEOTIDE SEQUENCE</scope>
    <source>
        <strain evidence="5">MM415A03047</strain>
        <strain evidence="6">MM415B05271</strain>
    </source>
</reference>
<organism evidence="5">
    <name type="scientific">viral metagenome</name>
    <dbReference type="NCBI Taxonomy" id="1070528"/>
    <lineage>
        <taxon>unclassified sequences</taxon>
        <taxon>metagenomes</taxon>
        <taxon>organismal metagenomes</taxon>
    </lineage>
</organism>
<dbReference type="InterPro" id="IPR051052">
    <property type="entry name" value="Diverse_substrate_MTase"/>
</dbReference>
<evidence type="ECO:0000259" key="4">
    <source>
        <dbReference type="Pfam" id="PF08241"/>
    </source>
</evidence>
<evidence type="ECO:0000256" key="1">
    <source>
        <dbReference type="ARBA" id="ARBA00008361"/>
    </source>
</evidence>
<proteinExistence type="inferred from homology"/>
<feature type="domain" description="Methyltransferase type 11" evidence="4">
    <location>
        <begin position="49"/>
        <end position="147"/>
    </location>
</feature>
<evidence type="ECO:0000313" key="5">
    <source>
        <dbReference type="EMBL" id="QJA71768.1"/>
    </source>
</evidence>
<gene>
    <name evidence="5" type="ORF">MM415A03047_0006</name>
    <name evidence="6" type="ORF">MM415B05271_0007</name>
</gene>
<dbReference type="EMBL" id="MT143328">
    <property type="protein sequence ID" value="QJA95603.1"/>
    <property type="molecule type" value="Genomic_DNA"/>
</dbReference>
<dbReference type="SUPFAM" id="SSF53335">
    <property type="entry name" value="S-adenosyl-L-methionine-dependent methyltransferases"/>
    <property type="match status" value="1"/>
</dbReference>
<dbReference type="GO" id="GO:0008757">
    <property type="term" value="F:S-adenosylmethionine-dependent methyltransferase activity"/>
    <property type="evidence" value="ECO:0007669"/>
    <property type="project" value="InterPro"/>
</dbReference>
<keyword evidence="3 5" id="KW-0808">Transferase</keyword>
<name>A0A6M3JR50_9ZZZZ</name>
<protein>
    <submittedName>
        <fullName evidence="5">Putative methyltransferase</fullName>
    </submittedName>
</protein>
<dbReference type="InterPro" id="IPR029063">
    <property type="entry name" value="SAM-dependent_MTases_sf"/>
</dbReference>
<dbReference type="Pfam" id="PF08241">
    <property type="entry name" value="Methyltransf_11"/>
    <property type="match status" value="1"/>
</dbReference>
<dbReference type="Gene3D" id="3.40.50.150">
    <property type="entry name" value="Vaccinia Virus protein VP39"/>
    <property type="match status" value="1"/>
</dbReference>